<dbReference type="RefSeq" id="WP_382227507.1">
    <property type="nucleotide sequence ID" value="NZ_JBHTCA010000028.1"/>
</dbReference>
<evidence type="ECO:0000256" key="2">
    <source>
        <dbReference type="ARBA" id="ARBA00023015"/>
    </source>
</evidence>
<dbReference type="InterPro" id="IPR036390">
    <property type="entry name" value="WH_DNA-bd_sf"/>
</dbReference>
<dbReference type="Pfam" id="PF03466">
    <property type="entry name" value="LysR_substrate"/>
    <property type="match status" value="1"/>
</dbReference>
<protein>
    <submittedName>
        <fullName evidence="6">LysR substrate-binding domain-containing protein</fullName>
    </submittedName>
</protein>
<evidence type="ECO:0000313" key="7">
    <source>
        <dbReference type="Proteomes" id="UP001596501"/>
    </source>
</evidence>
<keyword evidence="4" id="KW-0804">Transcription</keyword>
<dbReference type="PROSITE" id="PS50931">
    <property type="entry name" value="HTH_LYSR"/>
    <property type="match status" value="1"/>
</dbReference>
<dbReference type="SUPFAM" id="SSF46785">
    <property type="entry name" value="Winged helix' DNA-binding domain"/>
    <property type="match status" value="1"/>
</dbReference>
<dbReference type="Gene3D" id="3.40.190.290">
    <property type="match status" value="1"/>
</dbReference>
<dbReference type="Proteomes" id="UP001596501">
    <property type="component" value="Unassembled WGS sequence"/>
</dbReference>
<evidence type="ECO:0000256" key="3">
    <source>
        <dbReference type="ARBA" id="ARBA00023125"/>
    </source>
</evidence>
<dbReference type="EMBL" id="JBHTCA010000028">
    <property type="protein sequence ID" value="MFC7411296.1"/>
    <property type="molecule type" value="Genomic_DNA"/>
</dbReference>
<dbReference type="CDD" id="cd05466">
    <property type="entry name" value="PBP2_LTTR_substrate"/>
    <property type="match status" value="1"/>
</dbReference>
<keyword evidence="2" id="KW-0805">Transcription regulation</keyword>
<dbReference type="InterPro" id="IPR000847">
    <property type="entry name" value="LysR_HTH_N"/>
</dbReference>
<evidence type="ECO:0000256" key="4">
    <source>
        <dbReference type="ARBA" id="ARBA00023163"/>
    </source>
</evidence>
<dbReference type="PANTHER" id="PTHR30419">
    <property type="entry name" value="HTH-TYPE TRANSCRIPTIONAL REGULATOR YBHD"/>
    <property type="match status" value="1"/>
</dbReference>
<gene>
    <name evidence="6" type="ORF">ACFQPB_20730</name>
</gene>
<organism evidence="6 7">
    <name type="scientific">Hydrogenophaga atypica</name>
    <dbReference type="NCBI Taxonomy" id="249409"/>
    <lineage>
        <taxon>Bacteria</taxon>
        <taxon>Pseudomonadati</taxon>
        <taxon>Pseudomonadota</taxon>
        <taxon>Betaproteobacteria</taxon>
        <taxon>Burkholderiales</taxon>
        <taxon>Comamonadaceae</taxon>
        <taxon>Hydrogenophaga</taxon>
    </lineage>
</organism>
<keyword evidence="7" id="KW-1185">Reference proteome</keyword>
<sequence>MDIRQLKALQAIADSGNFGEAAATLGLTQSALSHQIRQLEEELGETLLIRARPQSYPSAAGRAVLESFARISAEFTALERRFASAKHGALSGILRIAATPMSFTYLLGDLCEVFRQRYPSIELVFTATESAELAVRRVLTGASDVAFGPLTSQHETLSEVRLARAEHVFIVRSGHPLASQKRVTPDQLRQFPIALFQPRSGTRSLTDAIFEGKGYPPVLTESNDAQFLKRMVSISDASALMVAYALETGGYSRSPVSCLRLDGPPVVVDVGLIHKSNLHMNALEIFKALCLDLRGPKPLELLLDRPNGSPFLSSATSSVSPQNGQ</sequence>
<reference evidence="7" key="1">
    <citation type="journal article" date="2019" name="Int. J. Syst. Evol. Microbiol.">
        <title>The Global Catalogue of Microorganisms (GCM) 10K type strain sequencing project: providing services to taxonomists for standard genome sequencing and annotation.</title>
        <authorList>
            <consortium name="The Broad Institute Genomics Platform"/>
            <consortium name="The Broad Institute Genome Sequencing Center for Infectious Disease"/>
            <person name="Wu L."/>
            <person name="Ma J."/>
        </authorList>
    </citation>
    <scope>NUCLEOTIDE SEQUENCE [LARGE SCALE GENOMIC DNA]</scope>
    <source>
        <strain evidence="7">CGMCC 1.12371</strain>
    </source>
</reference>
<dbReference type="Pfam" id="PF00126">
    <property type="entry name" value="HTH_1"/>
    <property type="match status" value="1"/>
</dbReference>
<evidence type="ECO:0000259" key="5">
    <source>
        <dbReference type="PROSITE" id="PS50931"/>
    </source>
</evidence>
<keyword evidence="3" id="KW-0238">DNA-binding</keyword>
<dbReference type="PRINTS" id="PR00039">
    <property type="entry name" value="HTHLYSR"/>
</dbReference>
<feature type="domain" description="HTH lysR-type" evidence="5">
    <location>
        <begin position="1"/>
        <end position="58"/>
    </location>
</feature>
<evidence type="ECO:0000256" key="1">
    <source>
        <dbReference type="ARBA" id="ARBA00009437"/>
    </source>
</evidence>
<comment type="similarity">
    <text evidence="1">Belongs to the LysR transcriptional regulatory family.</text>
</comment>
<accession>A0ABW2QPG0</accession>
<dbReference type="InterPro" id="IPR005119">
    <property type="entry name" value="LysR_subst-bd"/>
</dbReference>
<evidence type="ECO:0000313" key="6">
    <source>
        <dbReference type="EMBL" id="MFC7411296.1"/>
    </source>
</evidence>
<comment type="caution">
    <text evidence="6">The sequence shown here is derived from an EMBL/GenBank/DDBJ whole genome shotgun (WGS) entry which is preliminary data.</text>
</comment>
<name>A0ABW2QPG0_9BURK</name>
<dbReference type="Gene3D" id="1.10.10.10">
    <property type="entry name" value="Winged helix-like DNA-binding domain superfamily/Winged helix DNA-binding domain"/>
    <property type="match status" value="1"/>
</dbReference>
<dbReference type="PANTHER" id="PTHR30419:SF8">
    <property type="entry name" value="NITROGEN ASSIMILATION TRANSCRIPTIONAL ACTIVATOR-RELATED"/>
    <property type="match status" value="1"/>
</dbReference>
<dbReference type="InterPro" id="IPR036388">
    <property type="entry name" value="WH-like_DNA-bd_sf"/>
</dbReference>
<dbReference type="SUPFAM" id="SSF53850">
    <property type="entry name" value="Periplasmic binding protein-like II"/>
    <property type="match status" value="1"/>
</dbReference>
<proteinExistence type="inferred from homology"/>
<dbReference type="InterPro" id="IPR050950">
    <property type="entry name" value="HTH-type_LysR_regulators"/>
</dbReference>